<dbReference type="CDD" id="cd05008">
    <property type="entry name" value="SIS_GlmS_GlmD_1"/>
    <property type="match status" value="1"/>
</dbReference>
<keyword evidence="7" id="KW-1185">Reference proteome</keyword>
<dbReference type="EMBL" id="VSFG01000011">
    <property type="protein sequence ID" value="TYB41083.1"/>
    <property type="molecule type" value="Genomic_DNA"/>
</dbReference>
<dbReference type="GO" id="GO:0006487">
    <property type="term" value="P:protein N-linked glycosylation"/>
    <property type="evidence" value="ECO:0007669"/>
    <property type="project" value="TreeGrafter"/>
</dbReference>
<reference evidence="6 7" key="1">
    <citation type="submission" date="2019-08" db="EMBL/GenBank/DDBJ databases">
        <title>Actinomadura sp. nov. CYP1-5 isolated from mountain soil.</title>
        <authorList>
            <person name="Songsumanus A."/>
            <person name="Kuncharoen N."/>
            <person name="Kudo T."/>
            <person name="Yuki M."/>
            <person name="Igarashi Y."/>
            <person name="Tanasupawat S."/>
        </authorList>
    </citation>
    <scope>NUCLEOTIDE SEQUENCE [LARGE SCALE GENOMIC DNA]</scope>
    <source>
        <strain evidence="6 7">JCM 14158</strain>
    </source>
</reference>
<dbReference type="Pfam" id="PF01380">
    <property type="entry name" value="SIS"/>
    <property type="match status" value="2"/>
</dbReference>
<evidence type="ECO:0000313" key="6">
    <source>
        <dbReference type="EMBL" id="TYB41083.1"/>
    </source>
</evidence>
<feature type="domain" description="SIS" evidence="5">
    <location>
        <begin position="32"/>
        <end position="169"/>
    </location>
</feature>
<dbReference type="PANTHER" id="PTHR10937">
    <property type="entry name" value="GLUCOSAMINE--FRUCTOSE-6-PHOSPHATE AMINOTRANSFERASE, ISOMERIZING"/>
    <property type="match status" value="1"/>
</dbReference>
<dbReference type="AlphaFoldDB" id="A0A5D0N9I1"/>
<evidence type="ECO:0000256" key="2">
    <source>
        <dbReference type="ARBA" id="ARBA00012916"/>
    </source>
</evidence>
<evidence type="ECO:0000256" key="3">
    <source>
        <dbReference type="ARBA" id="ARBA00016090"/>
    </source>
</evidence>
<dbReference type="PROSITE" id="PS51464">
    <property type="entry name" value="SIS"/>
    <property type="match status" value="2"/>
</dbReference>
<dbReference type="InterPro" id="IPR001347">
    <property type="entry name" value="SIS_dom"/>
</dbReference>
<accession>A0A5D0N9I1</accession>
<dbReference type="Gene3D" id="3.40.50.10490">
    <property type="entry name" value="Glucose-6-phosphate isomerase like protein, domain 1"/>
    <property type="match status" value="2"/>
</dbReference>
<dbReference type="RefSeq" id="WP_067899582.1">
    <property type="nucleotide sequence ID" value="NZ_VSFG01000011.1"/>
</dbReference>
<dbReference type="STRING" id="1220554.GCA_001552135_06228"/>
<evidence type="ECO:0000256" key="4">
    <source>
        <dbReference type="ARBA" id="ARBA00022737"/>
    </source>
</evidence>
<comment type="caution">
    <text evidence="6">The sequence shown here is derived from an EMBL/GenBank/DDBJ whole genome shotgun (WGS) entry which is preliminary data.</text>
</comment>
<dbReference type="GO" id="GO:0006002">
    <property type="term" value="P:fructose 6-phosphate metabolic process"/>
    <property type="evidence" value="ECO:0007669"/>
    <property type="project" value="TreeGrafter"/>
</dbReference>
<keyword evidence="4" id="KW-0677">Repeat</keyword>
<dbReference type="GO" id="GO:0097367">
    <property type="term" value="F:carbohydrate derivative binding"/>
    <property type="evidence" value="ECO:0007669"/>
    <property type="project" value="InterPro"/>
</dbReference>
<dbReference type="InterPro" id="IPR035466">
    <property type="entry name" value="GlmS/AgaS_SIS"/>
</dbReference>
<evidence type="ECO:0000313" key="7">
    <source>
        <dbReference type="Proteomes" id="UP000323380"/>
    </source>
</evidence>
<evidence type="ECO:0000256" key="1">
    <source>
        <dbReference type="ARBA" id="ARBA00001031"/>
    </source>
</evidence>
<name>A0A5D0N9I1_9ACTN</name>
<dbReference type="PANTHER" id="PTHR10937:SF0">
    <property type="entry name" value="GLUTAMINE--FRUCTOSE-6-PHOSPHATE TRANSAMINASE (ISOMERIZING)"/>
    <property type="match status" value="1"/>
</dbReference>
<sequence>MSDDFHTEITAQPAALERAAAAMAEQAAGLDALRALATRRPIVLTGMGASYHACLAAASTLGRAGVLATTVNTAELTHFRLDALAPGTVVVAISQSGRSAELVRLSGALDPRTRLVTITNGLGNPLAEAADIAFDTRAGVEHGPSTGTFAATFPPLAALVRTLGGEAGSCAVIEEVAALTATAAERARRVLAGEAALTDAVAGWLGDRTSAVLVGRGTGRAAADLAALVLKEAARLAAECLDAAEFRHGPLELAGPELAAAVIATEPATRDLDLALAAELAALGGPVLLVTAEGAAPYGVTPVAVGAVDPLLAPAVAAIPFQLLAWALAVVGGRDPGRFTIGSKVTTKE</sequence>
<dbReference type="Proteomes" id="UP000323380">
    <property type="component" value="Unassembled WGS sequence"/>
</dbReference>
<protein>
    <recommendedName>
        <fullName evidence="3">Glutamine--fructose-6-phosphate aminotransferase [isomerizing]</fullName>
        <ecNumber evidence="2">2.6.1.16</ecNumber>
    </recommendedName>
</protein>
<dbReference type="GO" id="GO:0006047">
    <property type="term" value="P:UDP-N-acetylglucosamine metabolic process"/>
    <property type="evidence" value="ECO:0007669"/>
    <property type="project" value="TreeGrafter"/>
</dbReference>
<evidence type="ECO:0000259" key="5">
    <source>
        <dbReference type="PROSITE" id="PS51464"/>
    </source>
</evidence>
<proteinExistence type="predicted"/>
<gene>
    <name evidence="6" type="ORF">FXF69_36795</name>
</gene>
<dbReference type="EC" id="2.6.1.16" evidence="2"/>
<dbReference type="SUPFAM" id="SSF53697">
    <property type="entry name" value="SIS domain"/>
    <property type="match status" value="1"/>
</dbReference>
<organism evidence="6 7">
    <name type="scientific">Actinomadura chibensis</name>
    <dbReference type="NCBI Taxonomy" id="392828"/>
    <lineage>
        <taxon>Bacteria</taxon>
        <taxon>Bacillati</taxon>
        <taxon>Actinomycetota</taxon>
        <taxon>Actinomycetes</taxon>
        <taxon>Streptosporangiales</taxon>
        <taxon>Thermomonosporaceae</taxon>
        <taxon>Actinomadura</taxon>
    </lineage>
</organism>
<dbReference type="GO" id="GO:0004360">
    <property type="term" value="F:glutamine-fructose-6-phosphate transaminase (isomerizing) activity"/>
    <property type="evidence" value="ECO:0007669"/>
    <property type="project" value="UniProtKB-EC"/>
</dbReference>
<dbReference type="InterPro" id="IPR046348">
    <property type="entry name" value="SIS_dom_sf"/>
</dbReference>
<comment type="catalytic activity">
    <reaction evidence="1">
        <text>D-fructose 6-phosphate + L-glutamine = D-glucosamine 6-phosphate + L-glutamate</text>
        <dbReference type="Rhea" id="RHEA:13237"/>
        <dbReference type="ChEBI" id="CHEBI:29985"/>
        <dbReference type="ChEBI" id="CHEBI:58359"/>
        <dbReference type="ChEBI" id="CHEBI:58725"/>
        <dbReference type="ChEBI" id="CHEBI:61527"/>
        <dbReference type="EC" id="2.6.1.16"/>
    </reaction>
</comment>
<feature type="domain" description="SIS" evidence="5">
    <location>
        <begin position="201"/>
        <end position="339"/>
    </location>
</feature>